<keyword evidence="3" id="KW-1185">Reference proteome</keyword>
<accession>A0A4Z2J7C3</accession>
<protein>
    <submittedName>
        <fullName evidence="2">Uncharacterized protein</fullName>
    </submittedName>
</protein>
<name>A0A4Z2J7C3_9TELE</name>
<dbReference type="Proteomes" id="UP000314294">
    <property type="component" value="Unassembled WGS sequence"/>
</dbReference>
<sequence length="106" mass="11677">MENKGFCGLRVLRSTRWLPLAGQWLASGAQDAVSLAMELSNWASPTPTSLRLGSYMEEGEETGSEEVRPVYEEPLRNCEVKPPGMEAEAEPEGVRVVPATDHRLGY</sequence>
<dbReference type="AlphaFoldDB" id="A0A4Z2J7C3"/>
<feature type="region of interest" description="Disordered" evidence="1">
    <location>
        <begin position="81"/>
        <end position="106"/>
    </location>
</feature>
<organism evidence="2 3">
    <name type="scientific">Liparis tanakae</name>
    <name type="common">Tanaka's snailfish</name>
    <dbReference type="NCBI Taxonomy" id="230148"/>
    <lineage>
        <taxon>Eukaryota</taxon>
        <taxon>Metazoa</taxon>
        <taxon>Chordata</taxon>
        <taxon>Craniata</taxon>
        <taxon>Vertebrata</taxon>
        <taxon>Euteleostomi</taxon>
        <taxon>Actinopterygii</taxon>
        <taxon>Neopterygii</taxon>
        <taxon>Teleostei</taxon>
        <taxon>Neoteleostei</taxon>
        <taxon>Acanthomorphata</taxon>
        <taxon>Eupercaria</taxon>
        <taxon>Perciformes</taxon>
        <taxon>Cottioidei</taxon>
        <taxon>Cottales</taxon>
        <taxon>Liparidae</taxon>
        <taxon>Liparis</taxon>
    </lineage>
</organism>
<dbReference type="EMBL" id="SRLO01000017">
    <property type="protein sequence ID" value="TNN86089.1"/>
    <property type="molecule type" value="Genomic_DNA"/>
</dbReference>
<proteinExistence type="predicted"/>
<evidence type="ECO:0000313" key="2">
    <source>
        <dbReference type="EMBL" id="TNN86089.1"/>
    </source>
</evidence>
<evidence type="ECO:0000256" key="1">
    <source>
        <dbReference type="SAM" id="MobiDB-lite"/>
    </source>
</evidence>
<reference evidence="2 3" key="1">
    <citation type="submission" date="2019-03" db="EMBL/GenBank/DDBJ databases">
        <title>First draft genome of Liparis tanakae, snailfish: a comprehensive survey of snailfish specific genes.</title>
        <authorList>
            <person name="Kim W."/>
            <person name="Song I."/>
            <person name="Jeong J.-H."/>
            <person name="Kim D."/>
            <person name="Kim S."/>
            <person name="Ryu S."/>
            <person name="Song J.Y."/>
            <person name="Lee S.K."/>
        </authorList>
    </citation>
    <scope>NUCLEOTIDE SEQUENCE [LARGE SCALE GENOMIC DNA]</scope>
    <source>
        <tissue evidence="2">Muscle</tissue>
    </source>
</reference>
<evidence type="ECO:0000313" key="3">
    <source>
        <dbReference type="Proteomes" id="UP000314294"/>
    </source>
</evidence>
<comment type="caution">
    <text evidence="2">The sequence shown here is derived from an EMBL/GenBank/DDBJ whole genome shotgun (WGS) entry which is preliminary data.</text>
</comment>
<gene>
    <name evidence="2" type="ORF">EYF80_003506</name>
</gene>